<keyword evidence="4 6" id="KW-0378">Hydrolase</keyword>
<evidence type="ECO:0000313" key="10">
    <source>
        <dbReference type="Proteomes" id="UP000009226"/>
    </source>
</evidence>
<accession>F6B5G1</accession>
<dbReference type="PROSITE" id="PS51892">
    <property type="entry name" value="SUBTILASE"/>
    <property type="match status" value="1"/>
</dbReference>
<feature type="active site" description="Charge relay system" evidence="6">
    <location>
        <position position="64"/>
    </location>
</feature>
<comment type="similarity">
    <text evidence="1 6">Belongs to the peptidase S8 family.</text>
</comment>
<dbReference type="PRINTS" id="PR00723">
    <property type="entry name" value="SUBTILISIN"/>
</dbReference>
<evidence type="ECO:0000256" key="2">
    <source>
        <dbReference type="ARBA" id="ARBA00022670"/>
    </source>
</evidence>
<dbReference type="PROSITE" id="PS00137">
    <property type="entry name" value="SUBTILASE_HIS"/>
    <property type="match status" value="1"/>
</dbReference>
<dbReference type="SUPFAM" id="SSF52743">
    <property type="entry name" value="Subtilisin-like"/>
    <property type="match status" value="1"/>
</dbReference>
<protein>
    <submittedName>
        <fullName evidence="9">Peptidase S8 and S53 subtilisin kexin sedolisin</fullName>
    </submittedName>
</protein>
<feature type="domain" description="SLH" evidence="8">
    <location>
        <begin position="943"/>
        <end position="1003"/>
    </location>
</feature>
<dbReference type="PANTHER" id="PTHR43399:SF4">
    <property type="entry name" value="CELL WALL-ASSOCIATED PROTEASE"/>
    <property type="match status" value="1"/>
</dbReference>
<feature type="signal peptide" evidence="7">
    <location>
        <begin position="1"/>
        <end position="28"/>
    </location>
</feature>
<gene>
    <name evidence="9" type="ordered locus">Desca_2571</name>
</gene>
<dbReference type="RefSeq" id="WP_013810812.1">
    <property type="nucleotide sequence ID" value="NC_015565.1"/>
</dbReference>
<dbReference type="STRING" id="868595.Desca_2571"/>
<feature type="domain" description="SLH" evidence="8">
    <location>
        <begin position="815"/>
        <end position="874"/>
    </location>
</feature>
<dbReference type="HOGENOM" id="CLU_269152_0_0_9"/>
<dbReference type="InterPro" id="IPR051048">
    <property type="entry name" value="Peptidase_S8/S53_subtilisin"/>
</dbReference>
<keyword evidence="5 6" id="KW-0720">Serine protease</keyword>
<name>F6B5G1_DESCC</name>
<dbReference type="Pfam" id="PF00082">
    <property type="entry name" value="Peptidase_S8"/>
    <property type="match status" value="1"/>
</dbReference>
<dbReference type="GO" id="GO:0004252">
    <property type="term" value="F:serine-type endopeptidase activity"/>
    <property type="evidence" value="ECO:0007669"/>
    <property type="project" value="UniProtKB-UniRule"/>
</dbReference>
<feature type="active site" description="Charge relay system" evidence="6">
    <location>
        <position position="100"/>
    </location>
</feature>
<dbReference type="Proteomes" id="UP000009226">
    <property type="component" value="Chromosome"/>
</dbReference>
<keyword evidence="7" id="KW-0732">Signal</keyword>
<evidence type="ECO:0000256" key="3">
    <source>
        <dbReference type="ARBA" id="ARBA00022737"/>
    </source>
</evidence>
<dbReference type="Pfam" id="PF00395">
    <property type="entry name" value="SLH"/>
    <property type="match status" value="3"/>
</dbReference>
<dbReference type="Gene3D" id="3.40.50.200">
    <property type="entry name" value="Peptidase S8/S53 domain"/>
    <property type="match status" value="1"/>
</dbReference>
<evidence type="ECO:0000256" key="5">
    <source>
        <dbReference type="ARBA" id="ARBA00022825"/>
    </source>
</evidence>
<dbReference type="Gene3D" id="2.60.120.380">
    <property type="match status" value="1"/>
</dbReference>
<evidence type="ECO:0000256" key="7">
    <source>
        <dbReference type="SAM" id="SignalP"/>
    </source>
</evidence>
<sequence>MKRRNQLLIFLSCLNILVLLSQPFTALANNMAAAVMGVPGLRSYNQGLNGLGLTGKGQVVAVADAGLDGGSMDTLHPDLKDRVVGVKDFSGDGWADPNGHGTHIAGSIVGTGLKSQGLVKGMAPEAGLYFQATYNDKDKNLHIPSVYDLLLDAYNAPGKPRIHVNSWGANFSDGIYDWAAYSLDKFVWEHPDMLVLKSAGNGYKTAKPFVSSPGAAKNALTVGATEGNRLVDSTTGNPGQVTGFSSRGTFDGRIKPEVVAPGTWILSTRKSNPDLAGDGYIGLYNQYYGYMSGTSMSTALTAGAVTLLRQYLVQKGLSPSAALLKAALIFGASPLPGVSSLDQGFGRVNVESSLLALDKGGARYGDNPGIKTGDKVTYTYVSNGQPFKAVLAYTDYPKTPGTGKDLVNDLDLKVIGPNGQEVYWGNGYIDGDRLNNTEEITIDEPKQGQTYTIEVSGYKVEHGPQPFALVYGALPYEGTISSATGDEVKFTDGKTVKITDNTGIRVVNDDTVVKNAQLKDIPAGAEGYLVFGPEGQPVHLDALYTTLSSKIQSKENNNQLVIWDGTRWALADGARIVVGHNEIKWSELPIESEVTLTLNPVSGEIWGINVQSMPDNSAFYPLPLTADEVKQAIQNSRSSGKVVLSAPAAREEDKPVTLAFSTDMAAAIAENGRPVELRLPGFTLAVPAAEFSRIGQSEQGAQLQIRVSWQSVGDQPLPAVDPLMYLRPVGQIVEVRSAIVWPDGSQLIISQSKNPVRVTVTSPLGATAGINLKRLGIYRLNELTGQWELLGNDYNPDTGKAEVVVNRLGKFAILEASRTFADISGHWARTDIEIMAARGIVRGMTPQLFAPDDTVTRGQFTAMLVRTLGLTGDARGVKFTDLPADYWCAADVAVAVKAGLVSGYGNGLFGPNDPITREQMAAMLVRAVNYGTIKTLPESTLKPGQFADQENISNWARTSVATVVQAGLMKGREQDMFAPQGLTTRAEAAAVMVRLLDYRGNHR</sequence>
<dbReference type="InterPro" id="IPR000209">
    <property type="entry name" value="Peptidase_S8/S53_dom"/>
</dbReference>
<dbReference type="AlphaFoldDB" id="F6B5G1"/>
<feature type="active site" description="Charge relay system" evidence="6">
    <location>
        <position position="295"/>
    </location>
</feature>
<proteinExistence type="inferred from homology"/>
<dbReference type="PROSITE" id="PS51272">
    <property type="entry name" value="SLH"/>
    <property type="match status" value="3"/>
</dbReference>
<dbReference type="EMBL" id="CP002736">
    <property type="protein sequence ID" value="AEF95393.1"/>
    <property type="molecule type" value="Genomic_DNA"/>
</dbReference>
<dbReference type="CDD" id="cd04842">
    <property type="entry name" value="Peptidases_S8_Kp43_protease"/>
    <property type="match status" value="1"/>
</dbReference>
<evidence type="ECO:0000313" key="9">
    <source>
        <dbReference type="EMBL" id="AEF95393.1"/>
    </source>
</evidence>
<dbReference type="InterPro" id="IPR036852">
    <property type="entry name" value="Peptidase_S8/S53_dom_sf"/>
</dbReference>
<evidence type="ECO:0000256" key="6">
    <source>
        <dbReference type="PROSITE-ProRule" id="PRU01240"/>
    </source>
</evidence>
<dbReference type="eggNOG" id="COG1404">
    <property type="taxonomic scope" value="Bacteria"/>
</dbReference>
<dbReference type="InterPro" id="IPR001119">
    <property type="entry name" value="SLH_dom"/>
</dbReference>
<dbReference type="KEGG" id="dca:Desca_2571"/>
<feature type="domain" description="SLH" evidence="8">
    <location>
        <begin position="875"/>
        <end position="938"/>
    </location>
</feature>
<dbReference type="InterPro" id="IPR022398">
    <property type="entry name" value="Peptidase_S8_His-AS"/>
</dbReference>
<dbReference type="PANTHER" id="PTHR43399">
    <property type="entry name" value="SUBTILISIN-RELATED"/>
    <property type="match status" value="1"/>
</dbReference>
<keyword evidence="3" id="KW-0677">Repeat</keyword>
<keyword evidence="10" id="KW-1185">Reference proteome</keyword>
<reference evidence="9" key="1">
    <citation type="submission" date="2011-05" db="EMBL/GenBank/DDBJ databases">
        <title>Complete sequence of Desulfotomaculum carboxydivorans CO-1-SRB.</title>
        <authorList>
            <consortium name="US DOE Joint Genome Institute"/>
            <person name="Lucas S."/>
            <person name="Han J."/>
            <person name="Lapidus A."/>
            <person name="Cheng J.-F."/>
            <person name="Goodwin L."/>
            <person name="Pitluck S."/>
            <person name="Peters L."/>
            <person name="Mikhailova N."/>
            <person name="Lu M."/>
            <person name="Han C."/>
            <person name="Tapia R."/>
            <person name="Land M."/>
            <person name="Hauser L."/>
            <person name="Kyrpides N."/>
            <person name="Ivanova N."/>
            <person name="Pagani I."/>
            <person name="Stams A."/>
            <person name="Plugge C."/>
            <person name="Muyzer G."/>
            <person name="Kuever J."/>
            <person name="Parshina S."/>
            <person name="Ivanova A."/>
            <person name="Nazina T."/>
            <person name="Woyke T."/>
        </authorList>
    </citation>
    <scope>NUCLEOTIDE SEQUENCE [LARGE SCALE GENOMIC DNA]</scope>
    <source>
        <strain evidence="9">CO-1-SRB</strain>
    </source>
</reference>
<dbReference type="InterPro" id="IPR034058">
    <property type="entry name" value="TagA/B/C/D_pept_dom"/>
</dbReference>
<evidence type="ECO:0000256" key="1">
    <source>
        <dbReference type="ARBA" id="ARBA00011073"/>
    </source>
</evidence>
<dbReference type="InterPro" id="IPR015500">
    <property type="entry name" value="Peptidase_S8_subtilisin-rel"/>
</dbReference>
<feature type="chain" id="PRO_5003331919" evidence="7">
    <location>
        <begin position="29"/>
        <end position="1003"/>
    </location>
</feature>
<dbReference type="GO" id="GO:0006508">
    <property type="term" value="P:proteolysis"/>
    <property type="evidence" value="ECO:0007669"/>
    <property type="project" value="UniProtKB-KW"/>
</dbReference>
<organism evidence="9 10">
    <name type="scientific">Desulfotomaculum nigrificans (strain DSM 14880 / VKM B-2319 / CO-1-SRB)</name>
    <name type="common">Desulfotomaculum carboxydivorans</name>
    <dbReference type="NCBI Taxonomy" id="868595"/>
    <lineage>
        <taxon>Bacteria</taxon>
        <taxon>Bacillati</taxon>
        <taxon>Bacillota</taxon>
        <taxon>Clostridia</taxon>
        <taxon>Eubacteriales</taxon>
        <taxon>Desulfotomaculaceae</taxon>
        <taxon>Desulfotomaculum</taxon>
    </lineage>
</organism>
<keyword evidence="2 6" id="KW-0645">Protease</keyword>
<evidence type="ECO:0000259" key="8">
    <source>
        <dbReference type="PROSITE" id="PS51272"/>
    </source>
</evidence>
<evidence type="ECO:0000256" key="4">
    <source>
        <dbReference type="ARBA" id="ARBA00022801"/>
    </source>
</evidence>